<reference evidence="7 8" key="1">
    <citation type="submission" date="2024-10" db="EMBL/GenBank/DDBJ databases">
        <title>The Natural Products Discovery Center: Release of the First 8490 Sequenced Strains for Exploring Actinobacteria Biosynthetic Diversity.</title>
        <authorList>
            <person name="Kalkreuter E."/>
            <person name="Kautsar S.A."/>
            <person name="Yang D."/>
            <person name="Bader C.D."/>
            <person name="Teijaro C.N."/>
            <person name="Fluegel L."/>
            <person name="Davis C.M."/>
            <person name="Simpson J.R."/>
            <person name="Lauterbach L."/>
            <person name="Steele A.D."/>
            <person name="Gui C."/>
            <person name="Meng S."/>
            <person name="Li G."/>
            <person name="Viehrig K."/>
            <person name="Ye F."/>
            <person name="Su P."/>
            <person name="Kiefer A.F."/>
            <person name="Nichols A."/>
            <person name="Cepeda A.J."/>
            <person name="Yan W."/>
            <person name="Fan B."/>
            <person name="Jiang Y."/>
            <person name="Adhikari A."/>
            <person name="Zheng C.-J."/>
            <person name="Schuster L."/>
            <person name="Cowan T.M."/>
            <person name="Smanski M.J."/>
            <person name="Chevrette M.G."/>
            <person name="De Carvalho L.P.S."/>
            <person name="Shen B."/>
        </authorList>
    </citation>
    <scope>NUCLEOTIDE SEQUENCE [LARGE SCALE GENOMIC DNA]</scope>
    <source>
        <strain evidence="7 8">NPDC020568</strain>
    </source>
</reference>
<feature type="transmembrane region" description="Helical" evidence="5">
    <location>
        <begin position="275"/>
        <end position="295"/>
    </location>
</feature>
<feature type="transmembrane region" description="Helical" evidence="5">
    <location>
        <begin position="149"/>
        <end position="170"/>
    </location>
</feature>
<comment type="caution">
    <text evidence="7">The sequence shown here is derived from an EMBL/GenBank/DDBJ whole genome shotgun (WGS) entry which is preliminary data.</text>
</comment>
<dbReference type="Proteomes" id="UP001611263">
    <property type="component" value="Unassembled WGS sequence"/>
</dbReference>
<feature type="domain" description="Major facilitator superfamily (MFS) profile" evidence="6">
    <location>
        <begin position="21"/>
        <end position="505"/>
    </location>
</feature>
<feature type="transmembrane region" description="Helical" evidence="5">
    <location>
        <begin position="366"/>
        <end position="388"/>
    </location>
</feature>
<evidence type="ECO:0000256" key="5">
    <source>
        <dbReference type="SAM" id="Phobius"/>
    </source>
</evidence>
<dbReference type="InterPro" id="IPR036259">
    <property type="entry name" value="MFS_trans_sf"/>
</dbReference>
<evidence type="ECO:0000256" key="1">
    <source>
        <dbReference type="ARBA" id="ARBA00004651"/>
    </source>
</evidence>
<feature type="transmembrane region" description="Helical" evidence="5">
    <location>
        <begin position="56"/>
        <end position="75"/>
    </location>
</feature>
<evidence type="ECO:0000259" key="6">
    <source>
        <dbReference type="PROSITE" id="PS50850"/>
    </source>
</evidence>
<feature type="transmembrane region" description="Helical" evidence="5">
    <location>
        <begin position="207"/>
        <end position="225"/>
    </location>
</feature>
<feature type="transmembrane region" description="Helical" evidence="5">
    <location>
        <begin position="334"/>
        <end position="354"/>
    </location>
</feature>
<dbReference type="CDD" id="cd17321">
    <property type="entry name" value="MFS_MMR_MDR_like"/>
    <property type="match status" value="1"/>
</dbReference>
<evidence type="ECO:0000256" key="2">
    <source>
        <dbReference type="ARBA" id="ARBA00022692"/>
    </source>
</evidence>
<proteinExistence type="predicted"/>
<dbReference type="SUPFAM" id="SSF103473">
    <property type="entry name" value="MFS general substrate transporter"/>
    <property type="match status" value="2"/>
</dbReference>
<gene>
    <name evidence="7" type="ORF">ACH4WX_04240</name>
</gene>
<accession>A0ABW7TJW3</accession>
<dbReference type="Gene3D" id="1.20.1250.20">
    <property type="entry name" value="MFS general substrate transporter like domains"/>
    <property type="match status" value="1"/>
</dbReference>
<dbReference type="PANTHER" id="PTHR42718:SF42">
    <property type="entry name" value="EXPORT PROTEIN"/>
    <property type="match status" value="1"/>
</dbReference>
<dbReference type="GeneID" id="93505844"/>
<feature type="transmembrane region" description="Helical" evidence="5">
    <location>
        <begin position="307"/>
        <end position="327"/>
    </location>
</feature>
<sequence length="512" mass="51934">MSTIEVMDPPARGWSWAQRQTLAVSCLAVTLVIASMAALYTALAPITIGTGANHTQATWIVDGYTLALACLVLPAGALGDRYGRRRLLIGGLVVFAAASIIPLATSAVAWLIAARVLAGVGAALVMPSTLSMITAVFPPGGSGRAVGVWAGAAGSGGLIGLIGSGLLLQWWSWQSIFVGMAVAAVALAAAGLTLAESRSATPPGLDPLGALTSVTAIALLVWALIAVADRGWTDPYILAGLAGAALAAELFVVVELRVRSPMLDLRLFARRGFGCGAASITVQFLITFGLFMIVVQYLQLILGYSPLHAAVAVLPMGVAVIGLSLLSPLLTARYGLRLPTATGLTVLAAGLLLMTRLAPEDGYPGVLIPLSIVGIGIGFAAAPATTAIMSDAAADRHSVAAAVNDAAREIGAAIGIAVAGTVLATGYRTSIAADLPQLPAPAREPVAHSLAATTQLAEQAGPAAQPLLELARTAFLDGLHHTVFTLAVISLIAAAAFVFWAPGPPETSRPAG</sequence>
<keyword evidence="8" id="KW-1185">Reference proteome</keyword>
<evidence type="ECO:0000256" key="4">
    <source>
        <dbReference type="ARBA" id="ARBA00023136"/>
    </source>
</evidence>
<dbReference type="PROSITE" id="PS50850">
    <property type="entry name" value="MFS"/>
    <property type="match status" value="1"/>
</dbReference>
<evidence type="ECO:0000313" key="7">
    <source>
        <dbReference type="EMBL" id="MFI1459913.1"/>
    </source>
</evidence>
<keyword evidence="2 5" id="KW-0812">Transmembrane</keyword>
<keyword evidence="3 5" id="KW-1133">Transmembrane helix</keyword>
<evidence type="ECO:0000313" key="8">
    <source>
        <dbReference type="Proteomes" id="UP001611263"/>
    </source>
</evidence>
<feature type="transmembrane region" description="Helical" evidence="5">
    <location>
        <begin position="482"/>
        <end position="501"/>
    </location>
</feature>
<organism evidence="7 8">
    <name type="scientific">Nocardia carnea</name>
    <dbReference type="NCBI Taxonomy" id="37328"/>
    <lineage>
        <taxon>Bacteria</taxon>
        <taxon>Bacillati</taxon>
        <taxon>Actinomycetota</taxon>
        <taxon>Actinomycetes</taxon>
        <taxon>Mycobacteriales</taxon>
        <taxon>Nocardiaceae</taxon>
        <taxon>Nocardia</taxon>
    </lineage>
</organism>
<dbReference type="PANTHER" id="PTHR42718">
    <property type="entry name" value="MAJOR FACILITATOR SUPERFAMILY MULTIDRUG TRANSPORTER MFSC"/>
    <property type="match status" value="1"/>
</dbReference>
<feature type="transmembrane region" description="Helical" evidence="5">
    <location>
        <begin position="87"/>
        <end position="112"/>
    </location>
</feature>
<dbReference type="RefSeq" id="WP_051157676.1">
    <property type="nucleotide sequence ID" value="NZ_JBIRUQ010000001.1"/>
</dbReference>
<dbReference type="InterPro" id="IPR011701">
    <property type="entry name" value="MFS"/>
</dbReference>
<dbReference type="InterPro" id="IPR020846">
    <property type="entry name" value="MFS_dom"/>
</dbReference>
<protein>
    <submittedName>
        <fullName evidence="7">MFS transporter</fullName>
    </submittedName>
</protein>
<dbReference type="Gene3D" id="1.20.1720.10">
    <property type="entry name" value="Multidrug resistance protein D"/>
    <property type="match status" value="1"/>
</dbReference>
<dbReference type="EMBL" id="JBIRUQ010000001">
    <property type="protein sequence ID" value="MFI1459913.1"/>
    <property type="molecule type" value="Genomic_DNA"/>
</dbReference>
<feature type="transmembrane region" description="Helical" evidence="5">
    <location>
        <begin position="176"/>
        <end position="195"/>
    </location>
</feature>
<feature type="transmembrane region" description="Helical" evidence="5">
    <location>
        <begin position="21"/>
        <end position="44"/>
    </location>
</feature>
<evidence type="ECO:0000256" key="3">
    <source>
        <dbReference type="ARBA" id="ARBA00022989"/>
    </source>
</evidence>
<keyword evidence="4 5" id="KW-0472">Membrane</keyword>
<name>A0ABW7TJW3_9NOCA</name>
<comment type="subcellular location">
    <subcellularLocation>
        <location evidence="1">Cell membrane</location>
        <topology evidence="1">Multi-pass membrane protein</topology>
    </subcellularLocation>
</comment>
<feature type="transmembrane region" description="Helical" evidence="5">
    <location>
        <begin position="237"/>
        <end position="254"/>
    </location>
</feature>
<dbReference type="Pfam" id="PF07690">
    <property type="entry name" value="MFS_1"/>
    <property type="match status" value="1"/>
</dbReference>
<feature type="transmembrane region" description="Helical" evidence="5">
    <location>
        <begin position="118"/>
        <end position="137"/>
    </location>
</feature>